<evidence type="ECO:0000259" key="2">
    <source>
        <dbReference type="Pfam" id="PF24883"/>
    </source>
</evidence>
<keyword evidence="1" id="KW-0677">Repeat</keyword>
<accession>A0A9P7U6X4</accession>
<evidence type="ECO:0000313" key="4">
    <source>
        <dbReference type="EMBL" id="KAG7041950.1"/>
    </source>
</evidence>
<dbReference type="Pfam" id="PF25053">
    <property type="entry name" value="DUF7791"/>
    <property type="match status" value="1"/>
</dbReference>
<dbReference type="SUPFAM" id="SSF52540">
    <property type="entry name" value="P-loop containing nucleoside triphosphate hydrolases"/>
    <property type="match status" value="1"/>
</dbReference>
<name>A0A9P7U6X4_9PEZI</name>
<dbReference type="Proteomes" id="UP000699042">
    <property type="component" value="Unassembled WGS sequence"/>
</dbReference>
<evidence type="ECO:0000256" key="1">
    <source>
        <dbReference type="ARBA" id="ARBA00022737"/>
    </source>
</evidence>
<dbReference type="PANTHER" id="PTHR10039">
    <property type="entry name" value="AMELOGENIN"/>
    <property type="match status" value="1"/>
</dbReference>
<evidence type="ECO:0000259" key="3">
    <source>
        <dbReference type="Pfam" id="PF25053"/>
    </source>
</evidence>
<dbReference type="Gene3D" id="3.40.50.300">
    <property type="entry name" value="P-loop containing nucleotide triphosphate hydrolases"/>
    <property type="match status" value="1"/>
</dbReference>
<dbReference type="InterPro" id="IPR056693">
    <property type="entry name" value="DUF7791"/>
</dbReference>
<proteinExistence type="predicted"/>
<comment type="caution">
    <text evidence="4">The sequence shown here is derived from an EMBL/GenBank/DDBJ whole genome shotgun (WGS) entry which is preliminary data.</text>
</comment>
<reference evidence="4" key="1">
    <citation type="submission" date="2021-05" db="EMBL/GenBank/DDBJ databases">
        <title>Comparative genomics of three Colletotrichum scovillei strains and genetic complementation revealed genes involved fungal growth and virulence on chili pepper.</title>
        <authorList>
            <person name="Hsieh D.-K."/>
            <person name="Chuang S.-C."/>
            <person name="Chen C.-Y."/>
            <person name="Chao Y.-T."/>
            <person name="Lu M.-Y.J."/>
            <person name="Lee M.-H."/>
            <person name="Shih M.-C."/>
        </authorList>
    </citation>
    <scope>NUCLEOTIDE SEQUENCE</scope>
    <source>
        <strain evidence="4">Coll-153</strain>
    </source>
</reference>
<feature type="domain" description="Nephrocystin 3-like N-terminal" evidence="2">
    <location>
        <begin position="271"/>
        <end position="440"/>
    </location>
</feature>
<dbReference type="Pfam" id="PF24883">
    <property type="entry name" value="NPHP3_N"/>
    <property type="match status" value="1"/>
</dbReference>
<evidence type="ECO:0000313" key="5">
    <source>
        <dbReference type="Proteomes" id="UP000699042"/>
    </source>
</evidence>
<dbReference type="InterPro" id="IPR056884">
    <property type="entry name" value="NPHP3-like_N"/>
</dbReference>
<gene>
    <name evidence="4" type="ORF">JMJ77_012466</name>
</gene>
<organism evidence="4 5">
    <name type="scientific">Colletotrichum scovillei</name>
    <dbReference type="NCBI Taxonomy" id="1209932"/>
    <lineage>
        <taxon>Eukaryota</taxon>
        <taxon>Fungi</taxon>
        <taxon>Dikarya</taxon>
        <taxon>Ascomycota</taxon>
        <taxon>Pezizomycotina</taxon>
        <taxon>Sordariomycetes</taxon>
        <taxon>Hypocreomycetidae</taxon>
        <taxon>Glomerellales</taxon>
        <taxon>Glomerellaceae</taxon>
        <taxon>Colletotrichum</taxon>
        <taxon>Colletotrichum acutatum species complex</taxon>
    </lineage>
</organism>
<sequence length="1077" mass="122863">MDPFTALGLAAAIIQFVEFGAKLVSTSREIYVSADGRTKEHQTLDEICSDLRFLVDDIDNAADLEGEPRQRIDAEVALWKLAEKCRSTALELQSLLKSLYGTPGGRVASLKQALRASWGKRKVDDVEARLKEYRQELMTHLVAITSNQQSSVLRELGKLKEATLSMQSNHSEKLEEISAAIQSITFKSSISNELPSDDSIFSHQYFHQLHVKLLSLTTNARDVSFQHTFLRGLYFRSMPARHYGIAEAHKKTFKWVFGREGSQGAVAIHVSNFTDWLERGKGIYWISGKAGSGKSTLMKYLGNHSRTSELLCAWAEPQECIVASHYFWSAGTLLQKSINGLLRSLLYEIFRQMPDLIENVVPEGPGQNEYRLQSGEDGRDWSIFELERIVNHLVDCDKLDLRFCFFIDGLDEYDGDHQKLIQILARLASSPNVKLCVSSRPWNVFEDAYGKSSLWKLALQDLTQDDIRRYTESMLKEHPNWREYSKAEHSLVEEITKKAQGVFLWVFLVVRSVHESVTNGDAVSTLRRRVSQLPQDLETFFKHILKSIDPFYHSQMAQMFHIALQAEEPLNIMLYSLIDYCTQDLSQVLRLPVEPMDKHDVFTRRKQMIRRLDGRSKGLLEIQADHAASDYLGPRVTFLHRTVRDFLLTKEMTEFLTESLAEFKPNTVIFRAYVALIKFMPIRKEHFQRSGVLSRALEEAFFYAYRAEAESGSSESELVDDLRYVVEDAADSLDAEIPWTPDCFVEFAISRGLTQYLSQHRECSPGARDIINGAFLREAIMESLKPINENSPDLTQVVSLFLRRGSSPHQGAWAREVKRETWNDLARSNYYTSLMFQTSQTHHRGDKNGHGAGVRGAYQMGPKDFLTNPKGSIWGDWLEILSLSMVEPEMDYLWATRQKRILDHLISHGAEVNETSATEARWGKFVDGLFHLSKQPLLEKRVSDVYVSMLRKLLRHDANCNAPYQGSTISKIFFANIRGMTAPPNIAELRRSLLAEGSDNPVETSLTYLELLAQVAMALLQHRAHPSCLTSAAELHEVFPRRLAQPIQDLWESRRAEIAAESGFVKMVIGWVWWPWS</sequence>
<dbReference type="InterPro" id="IPR027417">
    <property type="entry name" value="P-loop_NTPase"/>
</dbReference>
<dbReference type="AlphaFoldDB" id="A0A9P7U6X4"/>
<dbReference type="OrthoDB" id="443402at2759"/>
<dbReference type="PANTHER" id="PTHR10039:SF5">
    <property type="entry name" value="NACHT DOMAIN-CONTAINING PROTEIN"/>
    <property type="match status" value="1"/>
</dbReference>
<protein>
    <submittedName>
        <fullName evidence="4">Vegetative incompatibility protein HET-E-1</fullName>
    </submittedName>
</protein>
<keyword evidence="5" id="KW-1185">Reference proteome</keyword>
<dbReference type="EMBL" id="JAESDN010000014">
    <property type="protein sequence ID" value="KAG7041950.1"/>
    <property type="molecule type" value="Genomic_DNA"/>
</dbReference>
<feature type="domain" description="DUF7791" evidence="3">
    <location>
        <begin position="547"/>
        <end position="682"/>
    </location>
</feature>